<evidence type="ECO:0000256" key="3">
    <source>
        <dbReference type="ARBA" id="ARBA00022729"/>
    </source>
</evidence>
<dbReference type="SMART" id="SM00216">
    <property type="entry name" value="VWD"/>
    <property type="match status" value="1"/>
</dbReference>
<evidence type="ECO:0000313" key="7">
    <source>
        <dbReference type="EnsemblMetazoa" id="RPRC008621-PA"/>
    </source>
</evidence>
<dbReference type="InterPro" id="IPR001846">
    <property type="entry name" value="VWF_type-D"/>
</dbReference>
<feature type="domain" description="VWFC" evidence="5">
    <location>
        <begin position="146"/>
        <end position="205"/>
    </location>
</feature>
<evidence type="ECO:0000256" key="1">
    <source>
        <dbReference type="ARBA" id="ARBA00004613"/>
    </source>
</evidence>
<dbReference type="Proteomes" id="UP000015103">
    <property type="component" value="Unassembled WGS sequence"/>
</dbReference>
<evidence type="ECO:0000256" key="4">
    <source>
        <dbReference type="ARBA" id="ARBA00022737"/>
    </source>
</evidence>
<dbReference type="RefSeq" id="XP_073983166.1">
    <property type="nucleotide sequence ID" value="XM_074127065.1"/>
</dbReference>
<dbReference type="Pfam" id="PF00094">
    <property type="entry name" value="VWD"/>
    <property type="match status" value="1"/>
</dbReference>
<name>T1HX51_RHOPR</name>
<dbReference type="InterPro" id="IPR014853">
    <property type="entry name" value="VWF/SSPO/ZAN-like_Cys-rich_dom"/>
</dbReference>
<dbReference type="STRING" id="13249.T1HX51"/>
<sequence>MLLEQPKDGCCRKCKGCYHRGILRDSGTTWRDPREPCILFTCKAGVVTETEERCYVPCTNPLPPAPGQCCPTCNDCRVNGQVVSADRTVRSMEDPCLRCVCLKGRLSCSKRACPVLNCSPSLIIPPRPGECCPTCKGWRALLVPQGRCILGSELVVPGHTYRPDRCTDCGCANGTSLCTRPSCPVLDCPPELQHTKHGDCCPSCPVRGLRPPATTCTVGRKSYKDGEIWAVDQCRSCVCRQGTVHCAAQLCPQTNRPCPPNHKLVTEPGQCCPKCVESDGVCTVFGDPHYRTFDGKFFSFQGPCKYQLAADCTNHTFSIRVTNDARATKTSSWTKTVSIKIAGIKINLGEKRRVKINGERIQVPLESNEVSVSETEESVLVEAKTVGLRLLWDGNSFLEVSVPAAYKGKLCGLCGNFNSVSRDDLMTRTGRIVMDADKFGWSWRVGGRKACSRGKGFAPDIPPLQENHRCSKYLPHRRFRERLCKPLKSDIFAACHKHLNYLMYFKSCLVDMCECPSRRCYCESFTAYAHECARLGVSLPNWRSVTGCLARH</sequence>
<organism evidence="7 8">
    <name type="scientific">Rhodnius prolixus</name>
    <name type="common">Triatomid bug</name>
    <dbReference type="NCBI Taxonomy" id="13249"/>
    <lineage>
        <taxon>Eukaryota</taxon>
        <taxon>Metazoa</taxon>
        <taxon>Ecdysozoa</taxon>
        <taxon>Arthropoda</taxon>
        <taxon>Hexapoda</taxon>
        <taxon>Insecta</taxon>
        <taxon>Pterygota</taxon>
        <taxon>Neoptera</taxon>
        <taxon>Paraneoptera</taxon>
        <taxon>Hemiptera</taxon>
        <taxon>Heteroptera</taxon>
        <taxon>Panheteroptera</taxon>
        <taxon>Cimicomorpha</taxon>
        <taxon>Reduviidae</taxon>
        <taxon>Triatominae</taxon>
        <taxon>Rhodnius</taxon>
    </lineage>
</organism>
<keyword evidence="8" id="KW-1185">Reference proteome</keyword>
<dbReference type="GeneID" id="141453623"/>
<dbReference type="InterPro" id="IPR052424">
    <property type="entry name" value="Kielin_Chordin-BMP_Reg"/>
</dbReference>
<dbReference type="SUPFAM" id="SSF57603">
    <property type="entry name" value="FnI-like domain"/>
    <property type="match status" value="4"/>
</dbReference>
<feature type="domain" description="VWFC" evidence="5">
    <location>
        <begin position="214"/>
        <end position="276"/>
    </location>
</feature>
<reference evidence="7" key="1">
    <citation type="submission" date="2015-05" db="UniProtKB">
        <authorList>
            <consortium name="EnsemblMetazoa"/>
        </authorList>
    </citation>
    <scope>IDENTIFICATION</scope>
</reference>
<evidence type="ECO:0000256" key="2">
    <source>
        <dbReference type="ARBA" id="ARBA00022525"/>
    </source>
</evidence>
<keyword evidence="3" id="KW-0732">Signal</keyword>
<dbReference type="PROSITE" id="PS01208">
    <property type="entry name" value="VWFC_1"/>
    <property type="match status" value="1"/>
</dbReference>
<dbReference type="FunCoup" id="T1HX51">
    <property type="interactions" value="117"/>
</dbReference>
<dbReference type="eggNOG" id="KOG1216">
    <property type="taxonomic scope" value="Eukaryota"/>
</dbReference>
<dbReference type="EnsemblMetazoa" id="RPRC008621-RA">
    <property type="protein sequence ID" value="RPRC008621-PA"/>
    <property type="gene ID" value="RPRC008621"/>
</dbReference>
<dbReference type="PROSITE" id="PS50184">
    <property type="entry name" value="VWFC_2"/>
    <property type="match status" value="3"/>
</dbReference>
<dbReference type="Pfam" id="PF00093">
    <property type="entry name" value="VWC"/>
    <property type="match status" value="3"/>
</dbReference>
<evidence type="ECO:0000313" key="8">
    <source>
        <dbReference type="Proteomes" id="UP000015103"/>
    </source>
</evidence>
<dbReference type="HOGENOM" id="CLU_018024_2_0_1"/>
<keyword evidence="4" id="KW-0677">Repeat</keyword>
<feature type="domain" description="VWFC" evidence="5">
    <location>
        <begin position="74"/>
        <end position="136"/>
    </location>
</feature>
<dbReference type="PANTHER" id="PTHR46698">
    <property type="entry name" value="CROSSVEINLESS 2"/>
    <property type="match status" value="1"/>
</dbReference>
<accession>T1HX51</accession>
<dbReference type="EMBL" id="ACPB03000375">
    <property type="status" value="NOT_ANNOTATED_CDS"/>
    <property type="molecule type" value="Genomic_DNA"/>
</dbReference>
<dbReference type="VEuPathDB" id="VectorBase:RPRC008621"/>
<dbReference type="PANTHER" id="PTHR46698:SF4">
    <property type="entry name" value="CROSSVEINLESS 2"/>
    <property type="match status" value="1"/>
</dbReference>
<keyword evidence="2" id="KW-0964">Secreted</keyword>
<evidence type="ECO:0000259" key="6">
    <source>
        <dbReference type="PROSITE" id="PS51233"/>
    </source>
</evidence>
<dbReference type="Gene3D" id="6.20.200.20">
    <property type="match status" value="3"/>
</dbReference>
<dbReference type="PROSITE" id="PS51233">
    <property type="entry name" value="VWFD"/>
    <property type="match status" value="1"/>
</dbReference>
<protein>
    <submittedName>
        <fullName evidence="7">Uncharacterized protein</fullName>
    </submittedName>
</protein>
<dbReference type="SMART" id="SM00214">
    <property type="entry name" value="VWC"/>
    <property type="match status" value="4"/>
</dbReference>
<dbReference type="GO" id="GO:0005576">
    <property type="term" value="C:extracellular region"/>
    <property type="evidence" value="ECO:0007669"/>
    <property type="project" value="UniProtKB-SubCell"/>
</dbReference>
<evidence type="ECO:0000259" key="5">
    <source>
        <dbReference type="PROSITE" id="PS50184"/>
    </source>
</evidence>
<dbReference type="InterPro" id="IPR001007">
    <property type="entry name" value="VWF_dom"/>
</dbReference>
<dbReference type="GO" id="GO:0036122">
    <property type="term" value="F:BMP binding"/>
    <property type="evidence" value="ECO:0007669"/>
    <property type="project" value="TreeGrafter"/>
</dbReference>
<dbReference type="InParanoid" id="T1HX51"/>
<dbReference type="GO" id="GO:0030513">
    <property type="term" value="P:positive regulation of BMP signaling pathway"/>
    <property type="evidence" value="ECO:0007669"/>
    <property type="project" value="TreeGrafter"/>
</dbReference>
<dbReference type="RefSeq" id="XP_073983165.1">
    <property type="nucleotide sequence ID" value="XM_074127064.1"/>
</dbReference>
<dbReference type="AlphaFoldDB" id="T1HX51"/>
<comment type="subcellular location">
    <subcellularLocation>
        <location evidence="1">Secreted</location>
    </subcellularLocation>
</comment>
<feature type="domain" description="VWFD" evidence="6">
    <location>
        <begin position="280"/>
        <end position="452"/>
    </location>
</feature>
<dbReference type="Pfam" id="PF08742">
    <property type="entry name" value="C8"/>
    <property type="match status" value="1"/>
</dbReference>
<proteinExistence type="predicted"/>
<dbReference type="SMART" id="SM00832">
    <property type="entry name" value="C8"/>
    <property type="match status" value="1"/>
</dbReference>